<name>A0A1G2KMW0_9BACT</name>
<comment type="caution">
    <text evidence="1">The sequence shown here is derived from an EMBL/GenBank/DDBJ whole genome shotgun (WGS) entry which is preliminary data.</text>
</comment>
<organism evidence="1 2">
    <name type="scientific">Candidatus Sungbacteria bacterium RIFCSPHIGHO2_02_FULL_47_11</name>
    <dbReference type="NCBI Taxonomy" id="1802270"/>
    <lineage>
        <taxon>Bacteria</taxon>
        <taxon>Candidatus Sungiibacteriota</taxon>
    </lineage>
</organism>
<dbReference type="STRING" id="1802270.A3C07_03795"/>
<sequence length="83" mass="8964">MCGGVYKKPPRRGGKFNGRGEGALLVGVGAFGGAVPEVLRVPAPLDCVDDDSSAIVYPKKPRAKVFHHKIPFVAIFLFYHKLV</sequence>
<dbReference type="AlphaFoldDB" id="A0A1G2KMW0"/>
<proteinExistence type="predicted"/>
<reference evidence="1 2" key="1">
    <citation type="journal article" date="2016" name="Nat. Commun.">
        <title>Thousands of microbial genomes shed light on interconnected biogeochemical processes in an aquifer system.</title>
        <authorList>
            <person name="Anantharaman K."/>
            <person name="Brown C.T."/>
            <person name="Hug L.A."/>
            <person name="Sharon I."/>
            <person name="Castelle C.J."/>
            <person name="Probst A.J."/>
            <person name="Thomas B.C."/>
            <person name="Singh A."/>
            <person name="Wilkins M.J."/>
            <person name="Karaoz U."/>
            <person name="Brodie E.L."/>
            <person name="Williams K.H."/>
            <person name="Hubbard S.S."/>
            <person name="Banfield J.F."/>
        </authorList>
    </citation>
    <scope>NUCLEOTIDE SEQUENCE [LARGE SCALE GENOMIC DNA]</scope>
</reference>
<protein>
    <submittedName>
        <fullName evidence="1">Uncharacterized protein</fullName>
    </submittedName>
</protein>
<dbReference type="Proteomes" id="UP000179023">
    <property type="component" value="Unassembled WGS sequence"/>
</dbReference>
<gene>
    <name evidence="1" type="ORF">A3C07_03795</name>
</gene>
<accession>A0A1G2KMW0</accession>
<evidence type="ECO:0000313" key="2">
    <source>
        <dbReference type="Proteomes" id="UP000179023"/>
    </source>
</evidence>
<dbReference type="EMBL" id="MHQI01000008">
    <property type="protein sequence ID" value="OHA00723.1"/>
    <property type="molecule type" value="Genomic_DNA"/>
</dbReference>
<evidence type="ECO:0000313" key="1">
    <source>
        <dbReference type="EMBL" id="OHA00723.1"/>
    </source>
</evidence>